<dbReference type="InParanoid" id="A0A212PVV1"/>
<sequence length="234" mass="27247">MQPSGGETKVLWVVFEGAGPDAHLLRVLQRHGFRAETLAVEDLLAALRARRSADSWPWAPPDLILLDRPSPSYGMELYQRLRRRMKAPVLLIVERETAPLWGRQDDGILIAPFSSRRLLHRVRAMLMEHPMENEGIIEVGPFRLNTVRRVLQRGDAIYCLTPKQCRLLAILMRRVGQVVPRRDLMRWVWGTESPSSSRTLDVHIRWLRRILEEDPAHPRYLETVRQLGYRFRVP</sequence>
<dbReference type="Gene3D" id="3.40.50.2300">
    <property type="match status" value="1"/>
</dbReference>
<dbReference type="CDD" id="cd00383">
    <property type="entry name" value="trans_reg_C"/>
    <property type="match status" value="1"/>
</dbReference>
<dbReference type="GO" id="GO:0000976">
    <property type="term" value="F:transcription cis-regulatory region binding"/>
    <property type="evidence" value="ECO:0007669"/>
    <property type="project" value="TreeGrafter"/>
</dbReference>
<dbReference type="SUPFAM" id="SSF52172">
    <property type="entry name" value="CheY-like"/>
    <property type="match status" value="1"/>
</dbReference>
<dbReference type="OrthoDB" id="9790454at2"/>
<keyword evidence="9" id="KW-1185">Reference proteome</keyword>
<gene>
    <name evidence="8" type="ORF">SAMN02746019_00020860</name>
</gene>
<evidence type="ECO:0000259" key="7">
    <source>
        <dbReference type="PROSITE" id="PS51755"/>
    </source>
</evidence>
<keyword evidence="3" id="KW-0805">Transcription regulation</keyword>
<evidence type="ECO:0000256" key="3">
    <source>
        <dbReference type="ARBA" id="ARBA00023015"/>
    </source>
</evidence>
<dbReference type="EMBL" id="FYEK01000003">
    <property type="protein sequence ID" value="SNB51025.1"/>
    <property type="molecule type" value="Genomic_DNA"/>
</dbReference>
<dbReference type="AlphaFoldDB" id="A0A212PVV1"/>
<dbReference type="GO" id="GO:0005829">
    <property type="term" value="C:cytosol"/>
    <property type="evidence" value="ECO:0007669"/>
    <property type="project" value="TreeGrafter"/>
</dbReference>
<dbReference type="Pfam" id="PF00486">
    <property type="entry name" value="Trans_reg_C"/>
    <property type="match status" value="1"/>
</dbReference>
<dbReference type="Proteomes" id="UP000197025">
    <property type="component" value="Unassembled WGS sequence"/>
</dbReference>
<evidence type="ECO:0000256" key="4">
    <source>
        <dbReference type="ARBA" id="ARBA00023125"/>
    </source>
</evidence>
<organism evidence="8 9">
    <name type="scientific">Thermoflexus hugenholtzii JAD2</name>
    <dbReference type="NCBI Taxonomy" id="877466"/>
    <lineage>
        <taxon>Bacteria</taxon>
        <taxon>Bacillati</taxon>
        <taxon>Chloroflexota</taxon>
        <taxon>Thermoflexia</taxon>
        <taxon>Thermoflexales</taxon>
        <taxon>Thermoflexaceae</taxon>
        <taxon>Thermoflexus</taxon>
    </lineage>
</organism>
<dbReference type="PANTHER" id="PTHR48111:SF1">
    <property type="entry name" value="TWO-COMPONENT RESPONSE REGULATOR ORR33"/>
    <property type="match status" value="1"/>
</dbReference>
<feature type="DNA-binding region" description="OmpR/PhoB-type" evidence="6">
    <location>
        <begin position="134"/>
        <end position="233"/>
    </location>
</feature>
<dbReference type="Gene3D" id="1.10.10.10">
    <property type="entry name" value="Winged helix-like DNA-binding domain superfamily/Winged helix DNA-binding domain"/>
    <property type="match status" value="1"/>
</dbReference>
<dbReference type="GO" id="GO:0000156">
    <property type="term" value="F:phosphorelay response regulator activity"/>
    <property type="evidence" value="ECO:0007669"/>
    <property type="project" value="TreeGrafter"/>
</dbReference>
<protein>
    <submittedName>
        <fullName evidence="8">Two-component system, OmpR family, response regulator RegX3</fullName>
    </submittedName>
</protein>
<dbReference type="SMART" id="SM00862">
    <property type="entry name" value="Trans_reg_C"/>
    <property type="match status" value="1"/>
</dbReference>
<dbReference type="PROSITE" id="PS51755">
    <property type="entry name" value="OMPR_PHOB"/>
    <property type="match status" value="1"/>
</dbReference>
<evidence type="ECO:0000256" key="2">
    <source>
        <dbReference type="ARBA" id="ARBA00023012"/>
    </source>
</evidence>
<keyword evidence="5" id="KW-0804">Transcription</keyword>
<evidence type="ECO:0000256" key="5">
    <source>
        <dbReference type="ARBA" id="ARBA00023163"/>
    </source>
</evidence>
<accession>A0A212PVV1</accession>
<keyword evidence="1" id="KW-0597">Phosphoprotein</keyword>
<evidence type="ECO:0000256" key="6">
    <source>
        <dbReference type="PROSITE-ProRule" id="PRU01091"/>
    </source>
</evidence>
<dbReference type="GO" id="GO:0032993">
    <property type="term" value="C:protein-DNA complex"/>
    <property type="evidence" value="ECO:0007669"/>
    <property type="project" value="TreeGrafter"/>
</dbReference>
<dbReference type="InterPro" id="IPR036388">
    <property type="entry name" value="WH-like_DNA-bd_sf"/>
</dbReference>
<reference evidence="9" key="1">
    <citation type="submission" date="2017-06" db="EMBL/GenBank/DDBJ databases">
        <authorList>
            <person name="Varghese N."/>
            <person name="Submissions S."/>
        </authorList>
    </citation>
    <scope>NUCLEOTIDE SEQUENCE [LARGE SCALE GENOMIC DNA]</scope>
    <source>
        <strain evidence="9">JAD2</strain>
    </source>
</reference>
<keyword evidence="2" id="KW-0902">Two-component regulatory system</keyword>
<evidence type="ECO:0000313" key="9">
    <source>
        <dbReference type="Proteomes" id="UP000197025"/>
    </source>
</evidence>
<name>A0A212PVV1_9CHLR</name>
<dbReference type="InterPro" id="IPR016032">
    <property type="entry name" value="Sig_transdc_resp-reg_C-effctor"/>
</dbReference>
<dbReference type="InterPro" id="IPR001867">
    <property type="entry name" value="OmpR/PhoB-type_DNA-bd"/>
</dbReference>
<evidence type="ECO:0000313" key="8">
    <source>
        <dbReference type="EMBL" id="SNB51025.1"/>
    </source>
</evidence>
<dbReference type="GO" id="GO:0006355">
    <property type="term" value="P:regulation of DNA-templated transcription"/>
    <property type="evidence" value="ECO:0007669"/>
    <property type="project" value="InterPro"/>
</dbReference>
<dbReference type="RefSeq" id="WP_088569889.1">
    <property type="nucleotide sequence ID" value="NZ_FYEK01000003.1"/>
</dbReference>
<dbReference type="InterPro" id="IPR011006">
    <property type="entry name" value="CheY-like_superfamily"/>
</dbReference>
<dbReference type="PANTHER" id="PTHR48111">
    <property type="entry name" value="REGULATOR OF RPOS"/>
    <property type="match status" value="1"/>
</dbReference>
<keyword evidence="4 6" id="KW-0238">DNA-binding</keyword>
<proteinExistence type="predicted"/>
<evidence type="ECO:0000256" key="1">
    <source>
        <dbReference type="ARBA" id="ARBA00022553"/>
    </source>
</evidence>
<dbReference type="SUPFAM" id="SSF46894">
    <property type="entry name" value="C-terminal effector domain of the bipartite response regulators"/>
    <property type="match status" value="1"/>
</dbReference>
<dbReference type="InterPro" id="IPR039420">
    <property type="entry name" value="WalR-like"/>
</dbReference>
<feature type="domain" description="OmpR/PhoB-type" evidence="7">
    <location>
        <begin position="134"/>
        <end position="233"/>
    </location>
</feature>